<dbReference type="Pfam" id="PF10396">
    <property type="entry name" value="TrmE_N"/>
    <property type="match status" value="1"/>
</dbReference>
<feature type="domain" description="GTP-binding protein TrmE N-terminal" evidence="7">
    <location>
        <begin position="18"/>
        <end position="142"/>
    </location>
</feature>
<dbReference type="InterPro" id="IPR027266">
    <property type="entry name" value="TrmE/GcvT-like"/>
</dbReference>
<dbReference type="NCBIfam" id="TIGR00231">
    <property type="entry name" value="small_GTP"/>
    <property type="match status" value="1"/>
</dbReference>
<organism evidence="9 10">
    <name type="scientific">Cephalotrichum gorgonifer</name>
    <dbReference type="NCBI Taxonomy" id="2041049"/>
    <lineage>
        <taxon>Eukaryota</taxon>
        <taxon>Fungi</taxon>
        <taxon>Dikarya</taxon>
        <taxon>Ascomycota</taxon>
        <taxon>Pezizomycotina</taxon>
        <taxon>Sordariomycetes</taxon>
        <taxon>Hypocreomycetidae</taxon>
        <taxon>Microascales</taxon>
        <taxon>Microascaceae</taxon>
        <taxon>Cephalotrichum</taxon>
    </lineage>
</organism>
<dbReference type="Gene3D" id="3.30.1360.120">
    <property type="entry name" value="Probable tRNA modification gtpase trme, domain 1"/>
    <property type="match status" value="1"/>
</dbReference>
<dbReference type="CDD" id="cd14858">
    <property type="entry name" value="TrmE_N"/>
    <property type="match status" value="1"/>
</dbReference>
<gene>
    <name evidence="9" type="ORF">DNG_03536</name>
</gene>
<dbReference type="GO" id="GO:0002098">
    <property type="term" value="P:tRNA wobble uridine modification"/>
    <property type="evidence" value="ECO:0007669"/>
    <property type="project" value="TreeGrafter"/>
</dbReference>
<evidence type="ECO:0000259" key="8">
    <source>
        <dbReference type="Pfam" id="PF12631"/>
    </source>
</evidence>
<sequence length="523" mass="56278">MAFHTPAQSAPGQLAEDTIYALSSAAGRAAIAVIRISGPAAINIYKSLCPAKPLPKPRTAAVRTLFHPTEQPANVLDSSALVLFFPGPKTATGEDLLELHVHGGTATVKSVLSAIPLSQAGAGRIRYAEPGEFTKRAFHNDRLDLTQVDALGDTLAAETEQQRRAAERGNSHVLSQGYESWRNDLLLARGEIEALIDFSEDQHFDESPSELLGNVTEQVTEILRRIRLHDEGSQRGQLLRSGIRIALLGPPNVGKSSLMNYIVGKEASIVSSEAGTTRDIVEVSLDMRGYLCSFADTAGFRGEGVNRPGEDTPIGAIEREGIRRARSKALSSDVIIVLGAVTSDGGNGFSIVVDEETLRLAAENQKPTIVAINKRDIVDDSQLQPLVTKLHDTIRNTPGLEGTPPPIPISCTNARDASLRAADPGGIHALTDQLLEIFRNMTSMPEDLQDLLGVTERQRQLLDTCRQHLEDFMAEAQPGDGGVEADIVLAAEHLRYAANALAKITGRGEVPDVEEVLGVIFEK</sequence>
<dbReference type="NCBIfam" id="NF003661">
    <property type="entry name" value="PRK05291.1-3"/>
    <property type="match status" value="1"/>
</dbReference>
<dbReference type="Gene3D" id="3.40.50.300">
    <property type="entry name" value="P-loop containing nucleotide triphosphate hydrolases"/>
    <property type="match status" value="1"/>
</dbReference>
<dbReference type="InterPro" id="IPR027368">
    <property type="entry name" value="MnmE_dom2"/>
</dbReference>
<dbReference type="Gene3D" id="1.20.120.430">
    <property type="entry name" value="tRNA modification GTPase MnmE domain 2"/>
    <property type="match status" value="1"/>
</dbReference>
<keyword evidence="5" id="KW-0342">GTP-binding</keyword>
<evidence type="ECO:0000313" key="10">
    <source>
        <dbReference type="Proteomes" id="UP001187682"/>
    </source>
</evidence>
<dbReference type="PANTHER" id="PTHR42714">
    <property type="entry name" value="TRNA MODIFICATION GTPASE GTPBP3"/>
    <property type="match status" value="1"/>
</dbReference>
<dbReference type="InterPro" id="IPR018948">
    <property type="entry name" value="GTP-bd_TrmE_N"/>
</dbReference>
<feature type="domain" description="G" evidence="6">
    <location>
        <begin position="244"/>
        <end position="374"/>
    </location>
</feature>
<evidence type="ECO:0000256" key="2">
    <source>
        <dbReference type="ARBA" id="ARBA00011043"/>
    </source>
</evidence>
<dbReference type="InterPro" id="IPR005225">
    <property type="entry name" value="Small_GTP-bd"/>
</dbReference>
<evidence type="ECO:0000256" key="5">
    <source>
        <dbReference type="ARBA" id="ARBA00023134"/>
    </source>
</evidence>
<evidence type="ECO:0000259" key="7">
    <source>
        <dbReference type="Pfam" id="PF10396"/>
    </source>
</evidence>
<dbReference type="PANTHER" id="PTHR42714:SF2">
    <property type="entry name" value="TRNA MODIFICATION GTPASE GTPBP3, MITOCHONDRIAL"/>
    <property type="match status" value="1"/>
</dbReference>
<dbReference type="CDD" id="cd04164">
    <property type="entry name" value="trmE"/>
    <property type="match status" value="1"/>
</dbReference>
<keyword evidence="3" id="KW-0819">tRNA processing</keyword>
<proteinExistence type="inferred from homology"/>
<protein>
    <submittedName>
        <fullName evidence="9">Related to GTPase MSS1, mitochondrial</fullName>
    </submittedName>
</protein>
<evidence type="ECO:0000256" key="1">
    <source>
        <dbReference type="ARBA" id="ARBA00004173"/>
    </source>
</evidence>
<evidence type="ECO:0000256" key="3">
    <source>
        <dbReference type="ARBA" id="ARBA00022694"/>
    </source>
</evidence>
<dbReference type="EMBL" id="ONZQ02000004">
    <property type="protein sequence ID" value="SPO00788.1"/>
    <property type="molecule type" value="Genomic_DNA"/>
</dbReference>
<dbReference type="Pfam" id="PF01926">
    <property type="entry name" value="MMR_HSR1"/>
    <property type="match status" value="1"/>
</dbReference>
<evidence type="ECO:0000259" key="6">
    <source>
        <dbReference type="Pfam" id="PF01926"/>
    </source>
</evidence>
<dbReference type="HAMAP" id="MF_00379">
    <property type="entry name" value="GTPase_MnmE"/>
    <property type="match status" value="1"/>
</dbReference>
<dbReference type="FunFam" id="3.30.1360.120:FF:000007">
    <property type="entry name" value="tRNA modification GTPase GTPBP3, mitochondrial"/>
    <property type="match status" value="1"/>
</dbReference>
<dbReference type="GO" id="GO:0030488">
    <property type="term" value="P:tRNA methylation"/>
    <property type="evidence" value="ECO:0007669"/>
    <property type="project" value="TreeGrafter"/>
</dbReference>
<evidence type="ECO:0000313" key="9">
    <source>
        <dbReference type="EMBL" id="SPO00788.1"/>
    </source>
</evidence>
<feature type="domain" description="MnmE helical" evidence="8">
    <location>
        <begin position="145"/>
        <end position="523"/>
    </location>
</feature>
<dbReference type="Proteomes" id="UP001187682">
    <property type="component" value="Unassembled WGS sequence"/>
</dbReference>
<dbReference type="GO" id="GO:0003924">
    <property type="term" value="F:GTPase activity"/>
    <property type="evidence" value="ECO:0007669"/>
    <property type="project" value="InterPro"/>
</dbReference>
<name>A0AAE8MWX9_9PEZI</name>
<dbReference type="Pfam" id="PF12631">
    <property type="entry name" value="MnmE_helical"/>
    <property type="match status" value="1"/>
</dbReference>
<dbReference type="InterPro" id="IPR025867">
    <property type="entry name" value="MnmE_helical"/>
</dbReference>
<comment type="subcellular location">
    <subcellularLocation>
        <location evidence="1">Mitochondrion</location>
    </subcellularLocation>
</comment>
<dbReference type="GO" id="GO:0005525">
    <property type="term" value="F:GTP binding"/>
    <property type="evidence" value="ECO:0007669"/>
    <property type="project" value="UniProtKB-KW"/>
</dbReference>
<dbReference type="AlphaFoldDB" id="A0AAE8MWX9"/>
<dbReference type="InterPro" id="IPR004520">
    <property type="entry name" value="GTPase_MnmE"/>
</dbReference>
<keyword evidence="4" id="KW-0547">Nucleotide-binding</keyword>
<evidence type="ECO:0000256" key="4">
    <source>
        <dbReference type="ARBA" id="ARBA00022741"/>
    </source>
</evidence>
<comment type="similarity">
    <text evidence="2">Belongs to the TRAFAC class TrmE-Era-EngA-EngB-Septin-like GTPase superfamily. TrmE GTPase family.</text>
</comment>
<comment type="caution">
    <text evidence="9">The sequence shown here is derived from an EMBL/GenBank/DDBJ whole genome shotgun (WGS) entry which is preliminary data.</text>
</comment>
<accession>A0AAE8MWX9</accession>
<dbReference type="InterPro" id="IPR027417">
    <property type="entry name" value="P-loop_NTPase"/>
</dbReference>
<reference evidence="9" key="1">
    <citation type="submission" date="2018-03" db="EMBL/GenBank/DDBJ databases">
        <authorList>
            <person name="Guldener U."/>
        </authorList>
    </citation>
    <scope>NUCLEOTIDE SEQUENCE</scope>
</reference>
<dbReference type="SUPFAM" id="SSF52540">
    <property type="entry name" value="P-loop containing nucleoside triphosphate hydrolases"/>
    <property type="match status" value="1"/>
</dbReference>
<keyword evidence="10" id="KW-1185">Reference proteome</keyword>
<dbReference type="InterPro" id="IPR031168">
    <property type="entry name" value="G_TrmE"/>
</dbReference>
<dbReference type="InterPro" id="IPR006073">
    <property type="entry name" value="GTP-bd"/>
</dbReference>
<dbReference type="GO" id="GO:0005739">
    <property type="term" value="C:mitochondrion"/>
    <property type="evidence" value="ECO:0007669"/>
    <property type="project" value="UniProtKB-SubCell"/>
</dbReference>